<feature type="binding site" evidence="8">
    <location>
        <position position="77"/>
    </location>
    <ligand>
        <name>[4Fe-4S] cluster</name>
        <dbReference type="ChEBI" id="CHEBI:49883"/>
        <note>4Fe-4S-S-AdoMet</note>
    </ligand>
</feature>
<keyword evidence="4 8" id="KW-0479">Metal-binding</keyword>
<evidence type="ECO:0000313" key="10">
    <source>
        <dbReference type="EMBL" id="OGL48153.1"/>
    </source>
</evidence>
<feature type="domain" description="Radical SAM core" evidence="9">
    <location>
        <begin position="73"/>
        <end position="183"/>
    </location>
</feature>
<feature type="binding site" evidence="8">
    <location>
        <position position="84"/>
    </location>
    <ligand>
        <name>[4Fe-4S] cluster</name>
        <dbReference type="ChEBI" id="CHEBI:49883"/>
        <note>4Fe-4S-S-AdoMet</note>
    </ligand>
</feature>
<gene>
    <name evidence="10" type="ORF">A2161_12850</name>
</gene>
<comment type="cofactor">
    <cofactor evidence="8">
        <name>[4Fe-4S] cluster</name>
        <dbReference type="ChEBI" id="CHEBI:49883"/>
    </cofactor>
    <text evidence="8">Binds 1 [4Fe-4S] cluster. The cluster is coordinated with 3 cysteines and an exchangeable S-adenosyl-L-methionine.</text>
</comment>
<dbReference type="SFLD" id="SFLDS00029">
    <property type="entry name" value="Radical_SAM"/>
    <property type="match status" value="1"/>
</dbReference>
<dbReference type="PIRSF" id="PIRSF004869">
    <property type="entry name" value="PflX_prd"/>
    <property type="match status" value="1"/>
</dbReference>
<name>A0A1F7S2U2_9BACT</name>
<proteinExistence type="inferred from homology"/>
<dbReference type="InterPro" id="IPR007197">
    <property type="entry name" value="rSAM"/>
</dbReference>
<accession>A0A1F7S2U2</accession>
<keyword evidence="3 8" id="KW-0949">S-adenosyl-L-methionine</keyword>
<keyword evidence="6 8" id="KW-0408">Iron</keyword>
<dbReference type="GO" id="GO:0016491">
    <property type="term" value="F:oxidoreductase activity"/>
    <property type="evidence" value="ECO:0007669"/>
    <property type="project" value="UniProtKB-KW"/>
</dbReference>
<evidence type="ECO:0000256" key="6">
    <source>
        <dbReference type="ARBA" id="ARBA00023004"/>
    </source>
</evidence>
<evidence type="ECO:0000256" key="3">
    <source>
        <dbReference type="ARBA" id="ARBA00022691"/>
    </source>
</evidence>
<dbReference type="GO" id="GO:0046872">
    <property type="term" value="F:metal ion binding"/>
    <property type="evidence" value="ECO:0007669"/>
    <property type="project" value="UniProtKB-KW"/>
</dbReference>
<evidence type="ECO:0000313" key="11">
    <source>
        <dbReference type="Proteomes" id="UP000179266"/>
    </source>
</evidence>
<dbReference type="GO" id="GO:0051539">
    <property type="term" value="F:4 iron, 4 sulfur cluster binding"/>
    <property type="evidence" value="ECO:0007669"/>
    <property type="project" value="UniProtKB-KW"/>
</dbReference>
<dbReference type="Proteomes" id="UP000179266">
    <property type="component" value="Unassembled WGS sequence"/>
</dbReference>
<dbReference type="SFLD" id="SFLDG01099">
    <property type="entry name" value="Uncharacterised_Radical_SAM_Su"/>
    <property type="match status" value="1"/>
</dbReference>
<evidence type="ECO:0000256" key="8">
    <source>
        <dbReference type="PIRSR" id="PIRSR004869-50"/>
    </source>
</evidence>
<protein>
    <recommendedName>
        <fullName evidence="9">Radical SAM core domain-containing protein</fullName>
    </recommendedName>
</protein>
<organism evidence="10 11">
    <name type="scientific">Candidatus Schekmanbacteria bacterium RBG_13_48_7</name>
    <dbReference type="NCBI Taxonomy" id="1817878"/>
    <lineage>
        <taxon>Bacteria</taxon>
        <taxon>Candidatus Schekmaniibacteriota</taxon>
    </lineage>
</organism>
<keyword evidence="2" id="KW-0004">4Fe-4S</keyword>
<feature type="binding site" evidence="8">
    <location>
        <position position="81"/>
    </location>
    <ligand>
        <name>[4Fe-4S] cluster</name>
        <dbReference type="ChEBI" id="CHEBI:49883"/>
        <note>4Fe-4S-S-AdoMet</note>
    </ligand>
</feature>
<dbReference type="PANTHER" id="PTHR43075:SF1">
    <property type="entry name" value="FORMATE LYASE ACTIVATING ENZYME, PUTATIVE (AFU_ORTHOLOGUE AFUA_2G15630)-RELATED"/>
    <property type="match status" value="1"/>
</dbReference>
<dbReference type="PANTHER" id="PTHR43075">
    <property type="entry name" value="FORMATE LYASE ACTIVATING ENZYME, PUTATIVE (AFU_ORTHOLOGUE AFUA_2G15630)-RELATED"/>
    <property type="match status" value="1"/>
</dbReference>
<keyword evidence="5" id="KW-0560">Oxidoreductase</keyword>
<dbReference type="InterPro" id="IPR001989">
    <property type="entry name" value="Radical_activat_CS"/>
</dbReference>
<evidence type="ECO:0000256" key="2">
    <source>
        <dbReference type="ARBA" id="ARBA00022485"/>
    </source>
</evidence>
<comment type="caution">
    <text evidence="10">The sequence shown here is derived from an EMBL/GenBank/DDBJ whole genome shotgun (WGS) entry which is preliminary data.</text>
</comment>
<dbReference type="CDD" id="cd01335">
    <property type="entry name" value="Radical_SAM"/>
    <property type="match status" value="1"/>
</dbReference>
<dbReference type="InterPro" id="IPR040085">
    <property type="entry name" value="MJ0674-like"/>
</dbReference>
<dbReference type="PROSITE" id="PS01087">
    <property type="entry name" value="RADICAL_ACTIVATING"/>
    <property type="match status" value="1"/>
</dbReference>
<keyword evidence="7 8" id="KW-0411">Iron-sulfur</keyword>
<comment type="similarity">
    <text evidence="1">Belongs to the organic radical-activating enzymes family.</text>
</comment>
<evidence type="ECO:0000256" key="1">
    <source>
        <dbReference type="ARBA" id="ARBA00009777"/>
    </source>
</evidence>
<dbReference type="Gene3D" id="3.20.20.70">
    <property type="entry name" value="Aldolase class I"/>
    <property type="match status" value="1"/>
</dbReference>
<dbReference type="InterPro" id="IPR016431">
    <property type="entry name" value="Pyrv-formate_lyase-activ_prd"/>
</dbReference>
<evidence type="ECO:0000256" key="7">
    <source>
        <dbReference type="ARBA" id="ARBA00023014"/>
    </source>
</evidence>
<dbReference type="InterPro" id="IPR058240">
    <property type="entry name" value="rSAM_sf"/>
</dbReference>
<dbReference type="InterPro" id="IPR013785">
    <property type="entry name" value="Aldolase_TIM"/>
</dbReference>
<dbReference type="Pfam" id="PF04055">
    <property type="entry name" value="Radical_SAM"/>
    <property type="match status" value="1"/>
</dbReference>
<reference evidence="10 11" key="1">
    <citation type="journal article" date="2016" name="Nat. Commun.">
        <title>Thousands of microbial genomes shed light on interconnected biogeochemical processes in an aquifer system.</title>
        <authorList>
            <person name="Anantharaman K."/>
            <person name="Brown C.T."/>
            <person name="Hug L.A."/>
            <person name="Sharon I."/>
            <person name="Castelle C.J."/>
            <person name="Probst A.J."/>
            <person name="Thomas B.C."/>
            <person name="Singh A."/>
            <person name="Wilkins M.J."/>
            <person name="Karaoz U."/>
            <person name="Brodie E.L."/>
            <person name="Williams K.H."/>
            <person name="Hubbard S.S."/>
            <person name="Banfield J.F."/>
        </authorList>
    </citation>
    <scope>NUCLEOTIDE SEQUENCE [LARGE SCALE GENOMIC DNA]</scope>
</reference>
<dbReference type="SUPFAM" id="SSF102114">
    <property type="entry name" value="Radical SAM enzymes"/>
    <property type="match status" value="1"/>
</dbReference>
<evidence type="ECO:0000256" key="5">
    <source>
        <dbReference type="ARBA" id="ARBA00023002"/>
    </source>
</evidence>
<sequence>MKLKNHRDWKERIRAARRILESCCLCGHRCGVNRIENETGFCQCGSSIKISHYLPHFGEEPPITGKKGSGAVFFSGCTMQCVFCQNYQISQLGFGHEVYVEELVNIILELQSRGCHNINLVSPTPYVPMIIESLYIAQCSGFKLPVVYNTNGYDSLDTLELLKGIVDIYLPDFKYGDDAEAVRLSKINNYFETCTAGLVEMYSQAGSLRCDLEGLGEGGLIVRHLVLPLNLAKSNAILQTLAKLFGSRLCISLLSQYRPVFNAHQFSEINRIIIKEEYDALVDEIDQLGFEICWIQLNDCDESFLPDFSKNKPFKFE</sequence>
<dbReference type="EMBL" id="MGDD01000044">
    <property type="protein sequence ID" value="OGL48153.1"/>
    <property type="molecule type" value="Genomic_DNA"/>
</dbReference>
<dbReference type="AlphaFoldDB" id="A0A1F7S2U2"/>
<evidence type="ECO:0000256" key="4">
    <source>
        <dbReference type="ARBA" id="ARBA00022723"/>
    </source>
</evidence>
<evidence type="ECO:0000259" key="9">
    <source>
        <dbReference type="Pfam" id="PF04055"/>
    </source>
</evidence>